<evidence type="ECO:0000313" key="1">
    <source>
        <dbReference type="EMBL" id="KAG0473294.1"/>
    </source>
</evidence>
<organism evidence="1 2">
    <name type="scientific">Vanilla planifolia</name>
    <name type="common">Vanilla</name>
    <dbReference type="NCBI Taxonomy" id="51239"/>
    <lineage>
        <taxon>Eukaryota</taxon>
        <taxon>Viridiplantae</taxon>
        <taxon>Streptophyta</taxon>
        <taxon>Embryophyta</taxon>
        <taxon>Tracheophyta</taxon>
        <taxon>Spermatophyta</taxon>
        <taxon>Magnoliopsida</taxon>
        <taxon>Liliopsida</taxon>
        <taxon>Asparagales</taxon>
        <taxon>Orchidaceae</taxon>
        <taxon>Vanilloideae</taxon>
        <taxon>Vanilleae</taxon>
        <taxon>Vanilla</taxon>
    </lineage>
</organism>
<gene>
    <name evidence="1" type="ORF">HPP92_015151</name>
</gene>
<evidence type="ECO:0000313" key="2">
    <source>
        <dbReference type="Proteomes" id="UP000636800"/>
    </source>
</evidence>
<reference evidence="1 2" key="1">
    <citation type="journal article" date="2020" name="Nat. Food">
        <title>A phased Vanilla planifolia genome enables genetic improvement of flavour and production.</title>
        <authorList>
            <person name="Hasing T."/>
            <person name="Tang H."/>
            <person name="Brym M."/>
            <person name="Khazi F."/>
            <person name="Huang T."/>
            <person name="Chambers A.H."/>
        </authorList>
    </citation>
    <scope>NUCLEOTIDE SEQUENCE [LARGE SCALE GENOMIC DNA]</scope>
    <source>
        <tissue evidence="1">Leaf</tissue>
    </source>
</reference>
<protein>
    <submittedName>
        <fullName evidence="1">Uncharacterized protein</fullName>
    </submittedName>
</protein>
<dbReference type="Proteomes" id="UP000636800">
    <property type="component" value="Chromosome 7"/>
</dbReference>
<name>A0A835QNY7_VANPL</name>
<dbReference type="OrthoDB" id="10567075at2759"/>
<comment type="caution">
    <text evidence="1">The sequence shown here is derived from an EMBL/GenBank/DDBJ whole genome shotgun (WGS) entry which is preliminary data.</text>
</comment>
<proteinExistence type="predicted"/>
<sequence>MSHVKQTWQPRQPSPPQRPPVVGGICLLSGLRVARVPAAGVLPISRSILCQGPLHLIALALCSERLRRITCPSHPSFTDAWARSWRYMVKKLQMK</sequence>
<accession>A0A835QNY7</accession>
<keyword evidence="2" id="KW-1185">Reference proteome</keyword>
<dbReference type="AlphaFoldDB" id="A0A835QNY7"/>
<dbReference type="EMBL" id="JADCNL010000007">
    <property type="protein sequence ID" value="KAG0473294.1"/>
    <property type="molecule type" value="Genomic_DNA"/>
</dbReference>